<gene>
    <name evidence="1" type="ORF">EJB05_09608</name>
</gene>
<dbReference type="Gramene" id="TVU43163">
    <property type="protein sequence ID" value="TVU43163"/>
    <property type="gene ID" value="EJB05_09608"/>
</dbReference>
<dbReference type="EMBL" id="RWGY01000005">
    <property type="protein sequence ID" value="TVU43163.1"/>
    <property type="molecule type" value="Genomic_DNA"/>
</dbReference>
<name>A0A5J9W5F5_9POAL</name>
<dbReference type="AlphaFoldDB" id="A0A5J9W5F5"/>
<dbReference type="OrthoDB" id="687687at2759"/>
<evidence type="ECO:0000313" key="2">
    <source>
        <dbReference type="Proteomes" id="UP000324897"/>
    </source>
</evidence>
<accession>A0A5J9W5F5</accession>
<proteinExistence type="predicted"/>
<keyword evidence="2" id="KW-1185">Reference proteome</keyword>
<dbReference type="Proteomes" id="UP000324897">
    <property type="component" value="Unassembled WGS sequence"/>
</dbReference>
<protein>
    <recommendedName>
        <fullName evidence="3">RNase H type-1 domain-containing protein</fullName>
    </recommendedName>
</protein>
<organism evidence="1 2">
    <name type="scientific">Eragrostis curvula</name>
    <name type="common">weeping love grass</name>
    <dbReference type="NCBI Taxonomy" id="38414"/>
    <lineage>
        <taxon>Eukaryota</taxon>
        <taxon>Viridiplantae</taxon>
        <taxon>Streptophyta</taxon>
        <taxon>Embryophyta</taxon>
        <taxon>Tracheophyta</taxon>
        <taxon>Spermatophyta</taxon>
        <taxon>Magnoliopsida</taxon>
        <taxon>Liliopsida</taxon>
        <taxon>Poales</taxon>
        <taxon>Poaceae</taxon>
        <taxon>PACMAD clade</taxon>
        <taxon>Chloridoideae</taxon>
        <taxon>Eragrostideae</taxon>
        <taxon>Eragrostidinae</taxon>
        <taxon>Eragrostis</taxon>
    </lineage>
</organism>
<reference evidence="1 2" key="1">
    <citation type="journal article" date="2019" name="Sci. Rep.">
        <title>A high-quality genome of Eragrostis curvula grass provides insights into Poaceae evolution and supports new strategies to enhance forage quality.</title>
        <authorList>
            <person name="Carballo J."/>
            <person name="Santos B.A.C.M."/>
            <person name="Zappacosta D."/>
            <person name="Garbus I."/>
            <person name="Selva J.P."/>
            <person name="Gallo C.A."/>
            <person name="Diaz A."/>
            <person name="Albertini E."/>
            <person name="Caccamo M."/>
            <person name="Echenique V."/>
        </authorList>
    </citation>
    <scope>NUCLEOTIDE SEQUENCE [LARGE SCALE GENOMIC DNA]</scope>
    <source>
        <strain evidence="2">cv. Victoria</strain>
        <tissue evidence="1">Leaf</tissue>
    </source>
</reference>
<evidence type="ECO:0000313" key="1">
    <source>
        <dbReference type="EMBL" id="TVU43163.1"/>
    </source>
</evidence>
<sequence>MLLWRAWSVRNGVLKAGEKISICGSVEFLKRYMDALLQIRQNCDVRHKGEELVGLMSLELDCSTVLAKLLDPGGDRSEVFTLIHDALQEKDHPRGLRFVKISRGQNKIAHELAQLAVREHKSRVCFNSIPRCIRTLVSHECVDSCEVQICDIP</sequence>
<evidence type="ECO:0008006" key="3">
    <source>
        <dbReference type="Google" id="ProtNLM"/>
    </source>
</evidence>
<feature type="non-terminal residue" evidence="1">
    <location>
        <position position="1"/>
    </location>
</feature>
<comment type="caution">
    <text evidence="1">The sequence shown here is derived from an EMBL/GenBank/DDBJ whole genome shotgun (WGS) entry which is preliminary data.</text>
</comment>